<sequence>MTTAAPADQRRLLDVQAQESRLRALSRHKLEAQKDPELAASAAVVAQRTSEEHDAAALRAEADAAVAALTAQSVQVQARMKKDEAQLISGQSGANTLQGLQREIEALTLKQTELDDLEMEAMETAESAAAAHAAASAATAAATEAQEAVQARVLAKVAELDAELEQVRGQRAAAADGIPADLLALFETTLAKRGAGVARLFHGTSEGSGLALAAGDLAEIKRAPADLVVFCPDSGVILVRDPEWN</sequence>
<name>A0A496PGX4_9MICC</name>
<gene>
    <name evidence="2" type="ORF">DWQ67_11605</name>
</gene>
<evidence type="ECO:0000313" key="3">
    <source>
        <dbReference type="Proteomes" id="UP000273119"/>
    </source>
</evidence>
<reference evidence="2 3" key="1">
    <citation type="submission" date="2018-07" db="EMBL/GenBank/DDBJ databases">
        <title>Arthrobacter sp. nov., isolated from raw cow's milk with high bacterial count.</title>
        <authorList>
            <person name="Hahne J."/>
            <person name="Isele D."/>
            <person name="Lipski A."/>
        </authorList>
    </citation>
    <scope>NUCLEOTIDE SEQUENCE [LARGE SCALE GENOMIC DNA]</scope>
    <source>
        <strain evidence="2 3">JZ R-183</strain>
    </source>
</reference>
<dbReference type="RefSeq" id="WP_121485781.1">
    <property type="nucleotide sequence ID" value="NZ_QQXL01000007.1"/>
</dbReference>
<dbReference type="GO" id="GO:0003677">
    <property type="term" value="F:DNA binding"/>
    <property type="evidence" value="ECO:0007669"/>
    <property type="project" value="UniProtKB-KW"/>
</dbReference>
<dbReference type="Proteomes" id="UP000273119">
    <property type="component" value="Unassembled WGS sequence"/>
</dbReference>
<dbReference type="InterPro" id="IPR056003">
    <property type="entry name" value="CT398_CC_hairpin"/>
</dbReference>
<dbReference type="AlphaFoldDB" id="A0A496PGX4"/>
<keyword evidence="2" id="KW-0238">DNA-binding</keyword>
<proteinExistence type="predicted"/>
<feature type="domain" description="CT398-like coiled coil hairpin" evidence="1">
    <location>
        <begin position="16"/>
        <end position="193"/>
    </location>
</feature>
<evidence type="ECO:0000259" key="1">
    <source>
        <dbReference type="Pfam" id="PF24481"/>
    </source>
</evidence>
<dbReference type="Gene3D" id="1.10.287.1490">
    <property type="match status" value="1"/>
</dbReference>
<comment type="caution">
    <text evidence="2">The sequence shown here is derived from an EMBL/GenBank/DDBJ whole genome shotgun (WGS) entry which is preliminary data.</text>
</comment>
<organism evidence="2 3">
    <name type="scientific">Galactobacter caseinivorans</name>
    <dbReference type="NCBI Taxonomy" id="2676123"/>
    <lineage>
        <taxon>Bacteria</taxon>
        <taxon>Bacillati</taxon>
        <taxon>Actinomycetota</taxon>
        <taxon>Actinomycetes</taxon>
        <taxon>Micrococcales</taxon>
        <taxon>Micrococcaceae</taxon>
        <taxon>Galactobacter</taxon>
    </lineage>
</organism>
<dbReference type="EMBL" id="QQXL01000007">
    <property type="protein sequence ID" value="RKW69735.1"/>
    <property type="molecule type" value="Genomic_DNA"/>
</dbReference>
<keyword evidence="3" id="KW-1185">Reference proteome</keyword>
<protein>
    <submittedName>
        <fullName evidence="2">DNA-binding protein</fullName>
    </submittedName>
</protein>
<accession>A0A496PGX4</accession>
<evidence type="ECO:0000313" key="2">
    <source>
        <dbReference type="EMBL" id="RKW69735.1"/>
    </source>
</evidence>
<dbReference type="Pfam" id="PF24481">
    <property type="entry name" value="CT398_CC"/>
    <property type="match status" value="1"/>
</dbReference>